<keyword evidence="2" id="KW-1185">Reference proteome</keyword>
<evidence type="ECO:0000313" key="2">
    <source>
        <dbReference type="Proteomes" id="UP000663722"/>
    </source>
</evidence>
<reference evidence="1" key="1">
    <citation type="journal article" date="2021" name="Microb. Physiol.">
        <title>Proteogenomic Insights into the Physiology of Marine, Sulfate-Reducing, Filamentous Desulfonema limicola and Desulfonema magnum.</title>
        <authorList>
            <person name="Schnaars V."/>
            <person name="Wohlbrand L."/>
            <person name="Scheve S."/>
            <person name="Hinrichs C."/>
            <person name="Reinhardt R."/>
            <person name="Rabus R."/>
        </authorList>
    </citation>
    <scope>NUCLEOTIDE SEQUENCE</scope>
    <source>
        <strain evidence="1">4be13</strain>
    </source>
</reference>
<dbReference type="KEGG" id="dmm:dnm_002510"/>
<name>A0A975BF48_9BACT</name>
<dbReference type="AlphaFoldDB" id="A0A975BF48"/>
<gene>
    <name evidence="1" type="ORF">dnm_002510</name>
</gene>
<sequence>MSSWQETAAKPRSELLFKHALSQVKKHDHRVIRGICPL</sequence>
<proteinExistence type="predicted"/>
<accession>A0A975BF48</accession>
<protein>
    <submittedName>
        <fullName evidence="1">Uncharacterized protein</fullName>
    </submittedName>
</protein>
<organism evidence="1 2">
    <name type="scientific">Desulfonema magnum</name>
    <dbReference type="NCBI Taxonomy" id="45655"/>
    <lineage>
        <taxon>Bacteria</taxon>
        <taxon>Pseudomonadati</taxon>
        <taxon>Thermodesulfobacteriota</taxon>
        <taxon>Desulfobacteria</taxon>
        <taxon>Desulfobacterales</taxon>
        <taxon>Desulfococcaceae</taxon>
        <taxon>Desulfonema</taxon>
    </lineage>
</organism>
<dbReference type="Proteomes" id="UP000663722">
    <property type="component" value="Chromosome"/>
</dbReference>
<dbReference type="EMBL" id="CP061800">
    <property type="protein sequence ID" value="QTA84257.1"/>
    <property type="molecule type" value="Genomic_DNA"/>
</dbReference>
<evidence type="ECO:0000313" key="1">
    <source>
        <dbReference type="EMBL" id="QTA84257.1"/>
    </source>
</evidence>